<feature type="region of interest" description="Disordered" evidence="1">
    <location>
        <begin position="132"/>
        <end position="151"/>
    </location>
</feature>
<keyword evidence="3" id="KW-1185">Reference proteome</keyword>
<feature type="region of interest" description="Disordered" evidence="1">
    <location>
        <begin position="216"/>
        <end position="241"/>
    </location>
</feature>
<reference evidence="2 3" key="1">
    <citation type="journal article" date="2024" name="J Genomics">
        <title>Draft genome sequencing and assembly of Favolaschia claudopus CIRM-BRFM 2984 isolated from oak limbs.</title>
        <authorList>
            <person name="Navarro D."/>
            <person name="Drula E."/>
            <person name="Chaduli D."/>
            <person name="Cazenave R."/>
            <person name="Ahrendt S."/>
            <person name="Wang J."/>
            <person name="Lipzen A."/>
            <person name="Daum C."/>
            <person name="Barry K."/>
            <person name="Grigoriev I.V."/>
            <person name="Favel A."/>
            <person name="Rosso M.N."/>
            <person name="Martin F."/>
        </authorList>
    </citation>
    <scope>NUCLEOTIDE SEQUENCE [LARGE SCALE GENOMIC DNA]</scope>
    <source>
        <strain evidence="2 3">CIRM-BRFM 2984</strain>
    </source>
</reference>
<evidence type="ECO:0000256" key="1">
    <source>
        <dbReference type="SAM" id="MobiDB-lite"/>
    </source>
</evidence>
<dbReference type="AlphaFoldDB" id="A0AAV9Z879"/>
<dbReference type="EMBL" id="JAWWNJ010000183">
    <property type="protein sequence ID" value="KAK6974489.1"/>
    <property type="molecule type" value="Genomic_DNA"/>
</dbReference>
<name>A0AAV9Z879_9AGAR</name>
<sequence>MLTARERGERDEYRAGGLWRACQAKEGIDIHAAVEGEVGKVRQRHVLVLQTYAPSSSTRISSHSPPPPSLSTGALGSCAAILVTPLWRAAGLSRYVLRTHPRSIDPDVANEGEVGKAHASVLQNADRRTYHHRPFKSSSPYSPPTPSVSAASVELRTGSRLPDCAELVSCDDVLLTGTWRLPLKKKRASSIRGEDNGKDAEERTTVIHLSFERSSSPYSLNSIGPSHCPSSKPAQPAVRSASIDSRLRLDTSDKIMLDSYVARVT</sequence>
<accession>A0AAV9Z879</accession>
<gene>
    <name evidence="2" type="ORF">R3P38DRAFT_3239338</name>
</gene>
<comment type="caution">
    <text evidence="2">The sequence shown here is derived from an EMBL/GenBank/DDBJ whole genome shotgun (WGS) entry which is preliminary data.</text>
</comment>
<feature type="compositionally biased region" description="Polar residues" evidence="1">
    <location>
        <begin position="216"/>
        <end position="233"/>
    </location>
</feature>
<dbReference type="Proteomes" id="UP001362999">
    <property type="component" value="Unassembled WGS sequence"/>
</dbReference>
<evidence type="ECO:0000313" key="2">
    <source>
        <dbReference type="EMBL" id="KAK6974489.1"/>
    </source>
</evidence>
<proteinExistence type="predicted"/>
<organism evidence="2 3">
    <name type="scientific">Favolaschia claudopus</name>
    <dbReference type="NCBI Taxonomy" id="2862362"/>
    <lineage>
        <taxon>Eukaryota</taxon>
        <taxon>Fungi</taxon>
        <taxon>Dikarya</taxon>
        <taxon>Basidiomycota</taxon>
        <taxon>Agaricomycotina</taxon>
        <taxon>Agaricomycetes</taxon>
        <taxon>Agaricomycetidae</taxon>
        <taxon>Agaricales</taxon>
        <taxon>Marasmiineae</taxon>
        <taxon>Mycenaceae</taxon>
        <taxon>Favolaschia</taxon>
    </lineage>
</organism>
<evidence type="ECO:0000313" key="3">
    <source>
        <dbReference type="Proteomes" id="UP001362999"/>
    </source>
</evidence>
<protein>
    <submittedName>
        <fullName evidence="2">Uncharacterized protein</fullName>
    </submittedName>
</protein>